<feature type="compositionally biased region" description="Gly residues" evidence="1">
    <location>
        <begin position="234"/>
        <end position="245"/>
    </location>
</feature>
<feature type="compositionally biased region" description="Low complexity" evidence="1">
    <location>
        <begin position="289"/>
        <end position="305"/>
    </location>
</feature>
<dbReference type="EMBL" id="KB916304">
    <property type="protein sequence ID" value="EOD47748.1"/>
    <property type="molecule type" value="Genomic_DNA"/>
</dbReference>
<organism evidence="2 3">
    <name type="scientific">Botryosphaeria parva (strain UCR-NP2)</name>
    <name type="common">Grapevine canker fungus</name>
    <name type="synonym">Neofusicoccum parvum</name>
    <dbReference type="NCBI Taxonomy" id="1287680"/>
    <lineage>
        <taxon>Eukaryota</taxon>
        <taxon>Fungi</taxon>
        <taxon>Dikarya</taxon>
        <taxon>Ascomycota</taxon>
        <taxon>Pezizomycotina</taxon>
        <taxon>Dothideomycetes</taxon>
        <taxon>Dothideomycetes incertae sedis</taxon>
        <taxon>Botryosphaeriales</taxon>
        <taxon>Botryosphaeriaceae</taxon>
        <taxon>Neofusicoccum</taxon>
    </lineage>
</organism>
<protein>
    <submittedName>
        <fullName evidence="2">Uncharacterized protein</fullName>
    </submittedName>
</protein>
<feature type="region of interest" description="Disordered" evidence="1">
    <location>
        <begin position="289"/>
        <end position="408"/>
    </location>
</feature>
<dbReference type="AlphaFoldDB" id="R1EIX4"/>
<dbReference type="HOGENOM" id="CLU_440737_0_0_1"/>
<feature type="compositionally biased region" description="Low complexity" evidence="1">
    <location>
        <begin position="497"/>
        <end position="514"/>
    </location>
</feature>
<feature type="compositionally biased region" description="Low complexity" evidence="1">
    <location>
        <begin position="447"/>
        <end position="472"/>
    </location>
</feature>
<feature type="compositionally biased region" description="Polar residues" evidence="1">
    <location>
        <begin position="211"/>
        <end position="221"/>
    </location>
</feature>
<reference evidence="3" key="1">
    <citation type="journal article" date="2013" name="Genome Announc.">
        <title>Draft genome sequence of Neofusicoccum parvum isolate UCR-NP2, a fungal vascular pathogen associated with grapevine cankers.</title>
        <authorList>
            <person name="Blanco-Ulate B."/>
            <person name="Rolshausen P."/>
            <person name="Cantu D."/>
        </authorList>
    </citation>
    <scope>NUCLEOTIDE SEQUENCE [LARGE SCALE GENOMIC DNA]</scope>
    <source>
        <strain evidence="3">UCR-NP2</strain>
    </source>
</reference>
<evidence type="ECO:0000313" key="2">
    <source>
        <dbReference type="EMBL" id="EOD47748.1"/>
    </source>
</evidence>
<feature type="compositionally biased region" description="Polar residues" evidence="1">
    <location>
        <begin position="348"/>
        <end position="358"/>
    </location>
</feature>
<feature type="region of interest" description="Disordered" evidence="1">
    <location>
        <begin position="447"/>
        <end position="531"/>
    </location>
</feature>
<feature type="compositionally biased region" description="Low complexity" evidence="1">
    <location>
        <begin position="359"/>
        <end position="386"/>
    </location>
</feature>
<gene>
    <name evidence="2" type="ORF">UCRNP2_5501</name>
</gene>
<feature type="compositionally biased region" description="Low complexity" evidence="1">
    <location>
        <begin position="393"/>
        <end position="408"/>
    </location>
</feature>
<feature type="compositionally biased region" description="Low complexity" evidence="1">
    <location>
        <begin position="331"/>
        <end position="347"/>
    </location>
</feature>
<accession>R1EIX4</accession>
<evidence type="ECO:0000256" key="1">
    <source>
        <dbReference type="SAM" id="MobiDB-lite"/>
    </source>
</evidence>
<feature type="region of interest" description="Disordered" evidence="1">
    <location>
        <begin position="207"/>
        <end position="264"/>
    </location>
</feature>
<dbReference type="Proteomes" id="UP000013521">
    <property type="component" value="Unassembled WGS sequence"/>
</dbReference>
<feature type="compositionally biased region" description="Low complexity" evidence="1">
    <location>
        <begin position="222"/>
        <end position="233"/>
    </location>
</feature>
<name>R1EIX4_BOTPV</name>
<sequence length="620" mass="62131">MTDIVDAIMEDAGDFTPFADHEMMGMDIGTPSADIDMTDAHVPDVHVPTITLSPTRSIEIGMRDVVDTFTKRCKPLLKNTHPAVKARDTDRHSKSSVSLLFSRQRGTGGGTVKSRFEPSTFRFMRGASRPIFKGALEDQVLKTLKKASDVRVRSAGPNVRSELSKITNSSWVWSSASDNKGGQVLSPIKVEQDRALKRMEAKLDTTPLVFTPSSSLGQGTASQSGGNPSVPSGPGSGPSGPGSGPSGHSSGPSPPAGNGGSGSGFGGFVFGSGSSSSFGSPSPFTGFSSSFHSHSTQSSSPVGPSTTATSTESDSMEGIEMPDTTSTPTDSQVMAVGQSASSSGVVANTQSHTMDVQMSSAPVPVSAVASGPTGSSIAGSSTQSSAPSPPLPSTSTAPPSTSSPFGASHAPALPLFQLSTFNNAFKAATSKLNKPVAASSAVVVPAGAGPSAGSSAGPSAGPSAGASAGASADPPPGPPACPSAGPSASGPSGGSSAGPPAGSPPLASAPGSAVESASTAHPRPTSGLLPPRVMQLNDIDTAFHLAPANLATVSNLTKHVKSVIGKMKKIVGTDKFNKDSAIKGELGVASRYCSNLNIAGVNTSLAKVRLSVETIIMLDP</sequence>
<dbReference type="KEGG" id="npa:UCRNP2_5501"/>
<proteinExistence type="predicted"/>
<evidence type="ECO:0000313" key="3">
    <source>
        <dbReference type="Proteomes" id="UP000013521"/>
    </source>
</evidence>